<evidence type="ECO:0000259" key="1">
    <source>
        <dbReference type="Pfam" id="PF00561"/>
    </source>
</evidence>
<feature type="domain" description="AB hydrolase-1" evidence="1">
    <location>
        <begin position="23"/>
        <end position="277"/>
    </location>
</feature>
<gene>
    <name evidence="2" type="ORF">A7K91_20340</name>
</gene>
<keyword evidence="2" id="KW-0378">Hydrolase</keyword>
<name>A0A1A5YEN0_9BACL</name>
<keyword evidence="3" id="KW-1185">Reference proteome</keyword>
<organism evidence="2 3">
    <name type="scientific">Paenibacillus oryzae</name>
    <dbReference type="NCBI Taxonomy" id="1844972"/>
    <lineage>
        <taxon>Bacteria</taxon>
        <taxon>Bacillati</taxon>
        <taxon>Bacillota</taxon>
        <taxon>Bacilli</taxon>
        <taxon>Bacillales</taxon>
        <taxon>Paenibacillaceae</taxon>
        <taxon>Paenibacillus</taxon>
    </lineage>
</organism>
<reference evidence="2 3" key="1">
    <citation type="submission" date="2016-05" db="EMBL/GenBank/DDBJ databases">
        <title>Paenibacillus oryzae. sp. nov., isolated from the rice root.</title>
        <authorList>
            <person name="Zhang J."/>
            <person name="Zhang X."/>
        </authorList>
    </citation>
    <scope>NUCLEOTIDE SEQUENCE [LARGE SCALE GENOMIC DNA]</scope>
    <source>
        <strain evidence="2 3">1DrF-4</strain>
    </source>
</reference>
<dbReference type="InterPro" id="IPR029058">
    <property type="entry name" value="AB_hydrolase_fold"/>
</dbReference>
<dbReference type="GO" id="GO:0046503">
    <property type="term" value="P:glycerolipid catabolic process"/>
    <property type="evidence" value="ECO:0007669"/>
    <property type="project" value="TreeGrafter"/>
</dbReference>
<evidence type="ECO:0000313" key="3">
    <source>
        <dbReference type="Proteomes" id="UP000092024"/>
    </source>
</evidence>
<dbReference type="PANTHER" id="PTHR43433">
    <property type="entry name" value="HYDROLASE, ALPHA/BETA FOLD FAMILY PROTEIN"/>
    <property type="match status" value="1"/>
</dbReference>
<dbReference type="EMBL" id="LYPA01000067">
    <property type="protein sequence ID" value="OBR64043.1"/>
    <property type="molecule type" value="Genomic_DNA"/>
</dbReference>
<dbReference type="RefSeq" id="WP_068685461.1">
    <property type="nucleotide sequence ID" value="NZ_LYPA01000067.1"/>
</dbReference>
<proteinExistence type="predicted"/>
<dbReference type="Pfam" id="PF00561">
    <property type="entry name" value="Abhydrolase_1"/>
    <property type="match status" value="1"/>
</dbReference>
<dbReference type="Proteomes" id="UP000092024">
    <property type="component" value="Unassembled WGS sequence"/>
</dbReference>
<comment type="caution">
    <text evidence="2">The sequence shown here is derived from an EMBL/GenBank/DDBJ whole genome shotgun (WGS) entry which is preliminary data.</text>
</comment>
<protein>
    <submittedName>
        <fullName evidence="2">Alpha/beta hydrolase</fullName>
    </submittedName>
</protein>
<dbReference type="AlphaFoldDB" id="A0A1A5YEN0"/>
<dbReference type="PANTHER" id="PTHR43433:SF5">
    <property type="entry name" value="AB HYDROLASE-1 DOMAIN-CONTAINING PROTEIN"/>
    <property type="match status" value="1"/>
</dbReference>
<dbReference type="InterPro" id="IPR000073">
    <property type="entry name" value="AB_hydrolase_1"/>
</dbReference>
<sequence length="302" mass="33040">MNILKVNDVELAYESFGNKNDEAVILIAGLGTQMIRWTDSFCSMLAERGFRVIRFDNRDVGCSTHYRSEQALDFEALGAALMSGQRPDIPYTLDDMAGDVIGLLDALSIDRAHLVGRSMGGMIAQLAASKYPERVLSLTSIMSSTGNPALPPASPEVMGMMTKPAPNPFEDEAGYVTHSLTFAKRIAGTGYPFKEEEYRKLILEEVRRAYDPGSVGRQIAAIAVSGDRRPRLAALQMPALVIHGTDDPLFVPACGEDTANSISDADFMLIEGMGHDLPYELYEVVVDGIERTARRNGRTRSE</sequence>
<evidence type="ECO:0000313" key="2">
    <source>
        <dbReference type="EMBL" id="OBR64043.1"/>
    </source>
</evidence>
<dbReference type="SUPFAM" id="SSF53474">
    <property type="entry name" value="alpha/beta-Hydrolases"/>
    <property type="match status" value="1"/>
</dbReference>
<dbReference type="Gene3D" id="3.40.50.1820">
    <property type="entry name" value="alpha/beta hydrolase"/>
    <property type="match status" value="1"/>
</dbReference>
<dbReference type="OrthoDB" id="9805423at2"/>
<dbReference type="STRING" id="1844972.A7K91_20340"/>
<dbReference type="InterPro" id="IPR050471">
    <property type="entry name" value="AB_hydrolase"/>
</dbReference>
<accession>A0A1A5YEN0</accession>
<dbReference type="GO" id="GO:0004806">
    <property type="term" value="F:triacylglycerol lipase activity"/>
    <property type="evidence" value="ECO:0007669"/>
    <property type="project" value="TreeGrafter"/>
</dbReference>